<protein>
    <recommendedName>
        <fullName evidence="1">Glycosyl transferase family 1 domain-containing protein</fullName>
    </recommendedName>
</protein>
<name>A0A3B0ZH61_9ZZZZ</name>
<feature type="domain" description="Glycosyl transferase family 1" evidence="1">
    <location>
        <begin position="195"/>
        <end position="358"/>
    </location>
</feature>
<dbReference type="AlphaFoldDB" id="A0A3B0ZH61"/>
<evidence type="ECO:0000259" key="1">
    <source>
        <dbReference type="Pfam" id="PF00534"/>
    </source>
</evidence>
<organism evidence="2">
    <name type="scientific">hydrothermal vent metagenome</name>
    <dbReference type="NCBI Taxonomy" id="652676"/>
    <lineage>
        <taxon>unclassified sequences</taxon>
        <taxon>metagenomes</taxon>
        <taxon>ecological metagenomes</taxon>
    </lineage>
</organism>
<sequence>MKSILIMFHCDSNVRYAIDTLLQTFYKMAKELVIENECIHISFVSIKGSPRAVLDGMNSKNLFEFEPATKDKAECEVLQKYVQKNNIDTVFGFDMPINRKCYKYLRNGGVKKIVSYWGAPISGLNSGFKLWMKKLEVALLYPHSPDIYIFESDAMANTASMGRGISKRKIKVVPLGVDTDKYKPDSNLQRYTYEQFNIPEDRKILYYSGHMEQRKGVSVLMNMANHLSDALLRDDYHLLILGNRAGEADGYVEMLKSKTLQHVTFAGYRDDVEKILPSCYLGIIASTGWDSFTVSSLEMASAGLPLIVSDLQGLSETIDEGVTGFKFTPGEHMKLAKEVVRFLDDVDLQLKMSVASRQRIINKYSTNIQLDLLQKIVAV</sequence>
<dbReference type="Pfam" id="PF00534">
    <property type="entry name" value="Glycos_transf_1"/>
    <property type="match status" value="1"/>
</dbReference>
<dbReference type="CDD" id="cd03801">
    <property type="entry name" value="GT4_PimA-like"/>
    <property type="match status" value="1"/>
</dbReference>
<reference evidence="2" key="1">
    <citation type="submission" date="2018-06" db="EMBL/GenBank/DDBJ databases">
        <authorList>
            <person name="Zhirakovskaya E."/>
        </authorList>
    </citation>
    <scope>NUCLEOTIDE SEQUENCE</scope>
</reference>
<accession>A0A3B0ZH61</accession>
<evidence type="ECO:0000313" key="2">
    <source>
        <dbReference type="EMBL" id="VAW92745.1"/>
    </source>
</evidence>
<gene>
    <name evidence="2" type="ORF">MNBD_GAMMA23-333</name>
</gene>
<dbReference type="PANTHER" id="PTHR45947:SF3">
    <property type="entry name" value="SULFOQUINOVOSYL TRANSFERASE SQD2"/>
    <property type="match status" value="1"/>
</dbReference>
<dbReference type="InterPro" id="IPR050194">
    <property type="entry name" value="Glycosyltransferase_grp1"/>
</dbReference>
<proteinExistence type="predicted"/>
<dbReference type="PANTHER" id="PTHR45947">
    <property type="entry name" value="SULFOQUINOVOSYL TRANSFERASE SQD2"/>
    <property type="match status" value="1"/>
</dbReference>
<dbReference type="EMBL" id="UOFT01000028">
    <property type="protein sequence ID" value="VAW92745.1"/>
    <property type="molecule type" value="Genomic_DNA"/>
</dbReference>
<dbReference type="SUPFAM" id="SSF53756">
    <property type="entry name" value="UDP-Glycosyltransferase/glycogen phosphorylase"/>
    <property type="match status" value="1"/>
</dbReference>
<dbReference type="GO" id="GO:0016757">
    <property type="term" value="F:glycosyltransferase activity"/>
    <property type="evidence" value="ECO:0007669"/>
    <property type="project" value="InterPro"/>
</dbReference>
<dbReference type="Gene3D" id="3.40.50.2000">
    <property type="entry name" value="Glycogen Phosphorylase B"/>
    <property type="match status" value="2"/>
</dbReference>
<dbReference type="InterPro" id="IPR001296">
    <property type="entry name" value="Glyco_trans_1"/>
</dbReference>